<protein>
    <submittedName>
        <fullName evidence="12">Sugar transferase</fullName>
    </submittedName>
</protein>
<evidence type="ECO:0000256" key="5">
    <source>
        <dbReference type="ARBA" id="ARBA00022692"/>
    </source>
</evidence>
<keyword evidence="3" id="KW-1003">Cell membrane</keyword>
<dbReference type="Pfam" id="PF02397">
    <property type="entry name" value="Bac_transf"/>
    <property type="match status" value="1"/>
</dbReference>
<dbReference type="GO" id="GO:0005886">
    <property type="term" value="C:plasma membrane"/>
    <property type="evidence" value="ECO:0007669"/>
    <property type="project" value="UniProtKB-SubCell"/>
</dbReference>
<accession>A0A443JNW5</accession>
<evidence type="ECO:0000256" key="3">
    <source>
        <dbReference type="ARBA" id="ARBA00022475"/>
    </source>
</evidence>
<keyword evidence="8" id="KW-0270">Exopolysaccharide synthesis</keyword>
<reference evidence="14 15" key="2">
    <citation type="submission" date="2019-01" db="EMBL/GenBank/DDBJ databases">
        <authorList>
            <person name="Li Y."/>
        </authorList>
    </citation>
    <scope>NUCLEOTIDE SEQUENCE [LARGE SCALE GENOMIC DNA]</scope>
    <source>
        <strain evidence="11 16">2D-5</strain>
        <strain evidence="13 15">D19-10-3-21</strain>
        <strain evidence="12 14">SK2B-1</strain>
    </source>
</reference>
<dbReference type="EMBL" id="SAUX01000002">
    <property type="protein sequence ID" value="RWR32042.1"/>
    <property type="molecule type" value="Genomic_DNA"/>
</dbReference>
<comment type="caution">
    <text evidence="12">The sequence shown here is derived from an EMBL/GenBank/DDBJ whole genome shotgun (WGS) entry which is preliminary data.</text>
</comment>
<dbReference type="AlphaFoldDB" id="A0A443JNW5"/>
<gene>
    <name evidence="12" type="ORF">D2T30_07330</name>
    <name evidence="13" type="ORF">D2T31_03565</name>
    <name evidence="11" type="ORF">D2T33_04070</name>
</gene>
<keyword evidence="6 9" id="KW-1133">Transmembrane helix</keyword>
<feature type="transmembrane region" description="Helical" evidence="9">
    <location>
        <begin position="76"/>
        <end position="100"/>
    </location>
</feature>
<comment type="similarity">
    <text evidence="2">Belongs to the bacterial sugar transferase family.</text>
</comment>
<sequence length="269" mass="30350">MDAALHRDSGEIFRTNTPDIVKDTTAAISVSNYDIGPNSIISNVPPSITDFQNIRENTVVESEYESGFYEKAGKRIFDICAAGFILFMASPVILVLLLMARRDGGPAIFRHHRIGRGGDRFHCLKVRSMVIDAEQRLAAILHQDPAAAEEWRETHKLTHDPRVTWFGRFIRKTSLDELPQLWNVIRGEMSLVGPRPIVSEEIARYGTDFDSYARVRPGITGLWQVSGRNDTTYDERVAMDVDYARSVSFLQDLKILLLTARSVALRTGR</sequence>
<comment type="subcellular location">
    <subcellularLocation>
        <location evidence="1">Cell membrane</location>
    </subcellularLocation>
</comment>
<evidence type="ECO:0000313" key="11">
    <source>
        <dbReference type="EMBL" id="RWR14391.1"/>
    </source>
</evidence>
<name>A0A443JNW5_9RHOB</name>
<evidence type="ECO:0000313" key="12">
    <source>
        <dbReference type="EMBL" id="RWR22149.1"/>
    </source>
</evidence>
<dbReference type="OrthoDB" id="9808602at2"/>
<dbReference type="RefSeq" id="WP_128208340.1">
    <property type="nucleotide sequence ID" value="NZ_SAUW01000003.1"/>
</dbReference>
<evidence type="ECO:0000313" key="14">
    <source>
        <dbReference type="Proteomes" id="UP000284476"/>
    </source>
</evidence>
<keyword evidence="4 12" id="KW-0808">Transferase</keyword>
<keyword evidence="7 9" id="KW-0472">Membrane</keyword>
<dbReference type="InterPro" id="IPR003362">
    <property type="entry name" value="Bact_transf"/>
</dbReference>
<accession>A0A443J1A3</accession>
<evidence type="ECO:0000313" key="16">
    <source>
        <dbReference type="Proteomes" id="UP000285710"/>
    </source>
</evidence>
<evidence type="ECO:0000256" key="6">
    <source>
        <dbReference type="ARBA" id="ARBA00022989"/>
    </source>
</evidence>
<dbReference type="GO" id="GO:0016780">
    <property type="term" value="F:phosphotransferase activity, for other substituted phosphate groups"/>
    <property type="evidence" value="ECO:0007669"/>
    <property type="project" value="TreeGrafter"/>
</dbReference>
<dbReference type="Proteomes" id="UP000284476">
    <property type="component" value="Unassembled WGS sequence"/>
</dbReference>
<dbReference type="EMBL" id="SAUW01000003">
    <property type="protein sequence ID" value="RWR14391.1"/>
    <property type="molecule type" value="Genomic_DNA"/>
</dbReference>
<reference evidence="14 15" key="1">
    <citation type="submission" date="2019-01" db="EMBL/GenBank/DDBJ databases">
        <title>Sinorhodobacter populi sp. nov. isolated from the symptomatic bark tissue of Populus euramericana canker.</title>
        <authorList>
            <person name="Xu G."/>
        </authorList>
    </citation>
    <scope>NUCLEOTIDE SEQUENCE [LARGE SCALE GENOMIC DNA]</scope>
    <source>
        <strain evidence="11 16">2D-5</strain>
        <strain evidence="13 15">D19-10-3-21</strain>
        <strain evidence="12 14">SK2B-1</strain>
    </source>
</reference>
<keyword evidence="5 9" id="KW-0812">Transmembrane</keyword>
<dbReference type="Proteomes" id="UP000285710">
    <property type="component" value="Unassembled WGS sequence"/>
</dbReference>
<dbReference type="GO" id="GO:0000271">
    <property type="term" value="P:polysaccharide biosynthetic process"/>
    <property type="evidence" value="ECO:0007669"/>
    <property type="project" value="UniProtKB-KW"/>
</dbReference>
<evidence type="ECO:0000256" key="4">
    <source>
        <dbReference type="ARBA" id="ARBA00022679"/>
    </source>
</evidence>
<dbReference type="PANTHER" id="PTHR30576:SF4">
    <property type="entry name" value="UNDECAPRENYL-PHOSPHATE GALACTOSE PHOSPHOTRANSFERASE"/>
    <property type="match status" value="1"/>
</dbReference>
<dbReference type="PANTHER" id="PTHR30576">
    <property type="entry name" value="COLANIC BIOSYNTHESIS UDP-GLUCOSE LIPID CARRIER TRANSFERASE"/>
    <property type="match status" value="1"/>
</dbReference>
<dbReference type="Proteomes" id="UP000285295">
    <property type="component" value="Unassembled WGS sequence"/>
</dbReference>
<evidence type="ECO:0000256" key="7">
    <source>
        <dbReference type="ARBA" id="ARBA00023136"/>
    </source>
</evidence>
<accession>A0A443KGZ8</accession>
<evidence type="ECO:0000256" key="9">
    <source>
        <dbReference type="SAM" id="Phobius"/>
    </source>
</evidence>
<evidence type="ECO:0000313" key="13">
    <source>
        <dbReference type="EMBL" id="RWR32042.1"/>
    </source>
</evidence>
<organism evidence="12 14">
    <name type="scientific">Paenirhodobacter populi</name>
    <dbReference type="NCBI Taxonomy" id="2306993"/>
    <lineage>
        <taxon>Bacteria</taxon>
        <taxon>Pseudomonadati</taxon>
        <taxon>Pseudomonadota</taxon>
        <taxon>Alphaproteobacteria</taxon>
        <taxon>Rhodobacterales</taxon>
        <taxon>Rhodobacter group</taxon>
        <taxon>Paenirhodobacter</taxon>
    </lineage>
</organism>
<feature type="domain" description="Bacterial sugar transferase" evidence="10">
    <location>
        <begin position="74"/>
        <end position="263"/>
    </location>
</feature>
<proteinExistence type="inferred from homology"/>
<dbReference type="EMBL" id="SAUZ01000006">
    <property type="protein sequence ID" value="RWR22149.1"/>
    <property type="molecule type" value="Genomic_DNA"/>
</dbReference>
<evidence type="ECO:0000256" key="8">
    <source>
        <dbReference type="ARBA" id="ARBA00023169"/>
    </source>
</evidence>
<keyword evidence="16" id="KW-1185">Reference proteome</keyword>
<evidence type="ECO:0000256" key="2">
    <source>
        <dbReference type="ARBA" id="ARBA00006464"/>
    </source>
</evidence>
<evidence type="ECO:0000256" key="1">
    <source>
        <dbReference type="ARBA" id="ARBA00004236"/>
    </source>
</evidence>
<evidence type="ECO:0000259" key="10">
    <source>
        <dbReference type="Pfam" id="PF02397"/>
    </source>
</evidence>
<evidence type="ECO:0000313" key="15">
    <source>
        <dbReference type="Proteomes" id="UP000285295"/>
    </source>
</evidence>